<accession>A0AAD4QWN5</accession>
<dbReference type="Proteomes" id="UP001201812">
    <property type="component" value="Unassembled WGS sequence"/>
</dbReference>
<evidence type="ECO:0000256" key="1">
    <source>
        <dbReference type="SAM" id="SignalP"/>
    </source>
</evidence>
<dbReference type="AlphaFoldDB" id="A0AAD4QWN5"/>
<keyword evidence="3" id="KW-1185">Reference proteome</keyword>
<evidence type="ECO:0000313" key="3">
    <source>
        <dbReference type="Proteomes" id="UP001201812"/>
    </source>
</evidence>
<feature type="chain" id="PRO_5041953144" evidence="1">
    <location>
        <begin position="21"/>
        <end position="189"/>
    </location>
</feature>
<protein>
    <submittedName>
        <fullName evidence="2">Uncharacterized protein</fullName>
    </submittedName>
</protein>
<evidence type="ECO:0000313" key="2">
    <source>
        <dbReference type="EMBL" id="KAI1694423.1"/>
    </source>
</evidence>
<feature type="signal peptide" evidence="1">
    <location>
        <begin position="1"/>
        <end position="20"/>
    </location>
</feature>
<sequence>MNSKFPNLMLLIVILNVNWSRAPYAESAASLFGESDIRMLDLSKVWEACKYYSKFVENFDSIVRINDEETGTSVNLDMEKLNKTKGMTAVKIKKILGNIGVVSDKEIQLRYSDPSEKRKVELLIALGEFVLNHEIAPKIAHSIPKAFASAALDKKNQVMVENIRQCVKSKLTEAKDALEKKHEKLREYM</sequence>
<comment type="caution">
    <text evidence="2">The sequence shown here is derived from an EMBL/GenBank/DDBJ whole genome shotgun (WGS) entry which is preliminary data.</text>
</comment>
<proteinExistence type="predicted"/>
<dbReference type="EMBL" id="JAKKPZ010000511">
    <property type="protein sequence ID" value="KAI1694423.1"/>
    <property type="molecule type" value="Genomic_DNA"/>
</dbReference>
<reference evidence="2" key="1">
    <citation type="submission" date="2022-01" db="EMBL/GenBank/DDBJ databases">
        <title>Genome Sequence Resource for Two Populations of Ditylenchus destructor, the Migratory Endoparasitic Phytonematode.</title>
        <authorList>
            <person name="Zhang H."/>
            <person name="Lin R."/>
            <person name="Xie B."/>
        </authorList>
    </citation>
    <scope>NUCLEOTIDE SEQUENCE</scope>
    <source>
        <strain evidence="2">BazhouSP</strain>
    </source>
</reference>
<name>A0AAD4QWN5_9BILA</name>
<keyword evidence="1" id="KW-0732">Signal</keyword>
<organism evidence="2 3">
    <name type="scientific">Ditylenchus destructor</name>
    <dbReference type="NCBI Taxonomy" id="166010"/>
    <lineage>
        <taxon>Eukaryota</taxon>
        <taxon>Metazoa</taxon>
        <taxon>Ecdysozoa</taxon>
        <taxon>Nematoda</taxon>
        <taxon>Chromadorea</taxon>
        <taxon>Rhabditida</taxon>
        <taxon>Tylenchina</taxon>
        <taxon>Tylenchomorpha</taxon>
        <taxon>Sphaerularioidea</taxon>
        <taxon>Anguinidae</taxon>
        <taxon>Anguininae</taxon>
        <taxon>Ditylenchus</taxon>
    </lineage>
</organism>
<gene>
    <name evidence="2" type="ORF">DdX_20119</name>
</gene>